<dbReference type="Pfam" id="PF01988">
    <property type="entry name" value="VIT1"/>
    <property type="match status" value="1"/>
</dbReference>
<evidence type="ECO:0000256" key="3">
    <source>
        <dbReference type="ARBA" id="ARBA00022989"/>
    </source>
</evidence>
<feature type="transmembrane region" description="Helical" evidence="5">
    <location>
        <begin position="199"/>
        <end position="222"/>
    </location>
</feature>
<keyword evidence="2 5" id="KW-0812">Transmembrane</keyword>
<evidence type="ECO:0000256" key="4">
    <source>
        <dbReference type="ARBA" id="ARBA00023136"/>
    </source>
</evidence>
<dbReference type="InterPro" id="IPR039376">
    <property type="entry name" value="Ferritin_CCC1_N"/>
</dbReference>
<protein>
    <submittedName>
        <fullName evidence="6">Rubrerythrin family protein</fullName>
    </submittedName>
</protein>
<organism evidence="6 7">
    <name type="scientific">Candidatus Harrisonbacteria bacterium CG10_big_fil_rev_8_21_14_0_10_45_28</name>
    <dbReference type="NCBI Taxonomy" id="1974586"/>
    <lineage>
        <taxon>Bacteria</taxon>
        <taxon>Candidatus Harrisoniibacteriota</taxon>
    </lineage>
</organism>
<feature type="transmembrane region" description="Helical" evidence="5">
    <location>
        <begin position="163"/>
        <end position="187"/>
    </location>
</feature>
<dbReference type="InterPro" id="IPR009078">
    <property type="entry name" value="Ferritin-like_SF"/>
</dbReference>
<comment type="caution">
    <text evidence="6">The sequence shown here is derived from an EMBL/GenBank/DDBJ whole genome shotgun (WGS) entry which is preliminary data.</text>
</comment>
<dbReference type="AlphaFoldDB" id="A0A2H0UPF2"/>
<dbReference type="CDD" id="cd01044">
    <property type="entry name" value="Ferritin_CCC1_N"/>
    <property type="match status" value="1"/>
</dbReference>
<dbReference type="EMBL" id="PFBC01000002">
    <property type="protein sequence ID" value="PIR88280.1"/>
    <property type="molecule type" value="Genomic_DNA"/>
</dbReference>
<dbReference type="GO" id="GO:0005384">
    <property type="term" value="F:manganese ion transmembrane transporter activity"/>
    <property type="evidence" value="ECO:0007669"/>
    <property type="project" value="InterPro"/>
</dbReference>
<evidence type="ECO:0000313" key="6">
    <source>
        <dbReference type="EMBL" id="PIR88280.1"/>
    </source>
</evidence>
<evidence type="ECO:0000256" key="5">
    <source>
        <dbReference type="SAM" id="Phobius"/>
    </source>
</evidence>
<keyword evidence="4 5" id="KW-0472">Membrane</keyword>
<accession>A0A2H0UPF2</accession>
<evidence type="ECO:0000313" key="7">
    <source>
        <dbReference type="Proteomes" id="UP000230903"/>
    </source>
</evidence>
<keyword evidence="3 5" id="KW-1133">Transmembrane helix</keyword>
<dbReference type="GO" id="GO:0030026">
    <property type="term" value="P:intracellular manganese ion homeostasis"/>
    <property type="evidence" value="ECO:0007669"/>
    <property type="project" value="InterPro"/>
</dbReference>
<name>A0A2H0UPF2_9BACT</name>
<reference evidence="7" key="1">
    <citation type="submission" date="2017-09" db="EMBL/GenBank/DDBJ databases">
        <title>Depth-based differentiation of microbial function through sediment-hosted aquifers and enrichment of novel symbionts in the deep terrestrial subsurface.</title>
        <authorList>
            <person name="Probst A.J."/>
            <person name="Ladd B."/>
            <person name="Jarett J.K."/>
            <person name="Geller-Mcgrath D.E."/>
            <person name="Sieber C.M.K."/>
            <person name="Emerson J.B."/>
            <person name="Anantharaman K."/>
            <person name="Thomas B.C."/>
            <person name="Malmstrom R."/>
            <person name="Stieglmeier M."/>
            <person name="Klingl A."/>
            <person name="Woyke T."/>
            <person name="Ryan C.M."/>
            <person name="Banfield J.F."/>
        </authorList>
    </citation>
    <scope>NUCLEOTIDE SEQUENCE [LARGE SCALE GENOMIC DNA]</scope>
</reference>
<proteinExistence type="predicted"/>
<evidence type="ECO:0000256" key="2">
    <source>
        <dbReference type="ARBA" id="ARBA00022692"/>
    </source>
</evidence>
<feature type="transmembrane region" description="Helical" evidence="5">
    <location>
        <begin position="228"/>
        <end position="252"/>
    </location>
</feature>
<feature type="transmembrane region" description="Helical" evidence="5">
    <location>
        <begin position="264"/>
        <end position="281"/>
    </location>
</feature>
<dbReference type="Proteomes" id="UP000230903">
    <property type="component" value="Unassembled WGS sequence"/>
</dbReference>
<dbReference type="InterPro" id="IPR008217">
    <property type="entry name" value="Ccc1_fam"/>
</dbReference>
<sequence length="289" mass="33019">MTPHYFAYKQKLDWLVYKDLASREKKPELKEVLEKLIDHELEDYKFWRQFIDKEIQIPKWKIYVFRFLRAILGLTFTAKFLEGREEGMIKKYESYLETVEDAKQREEIREIIRHERFHEASFLELIKEEKVEFVSSIVLGMNDGLIELTGALAGFSLALSKPAIVAMAGLITGISAALSMAASAYMATKHEVGSKKPPAKVATYTGISYIIVVAILVTPYFIFSNVFISLTVMLGLVILIIAGMTLYTSVLFRRKFHHQFGQMLLFSLGVALISFTIAYLFQRFSGIGV</sequence>
<dbReference type="GO" id="GO:0012505">
    <property type="term" value="C:endomembrane system"/>
    <property type="evidence" value="ECO:0007669"/>
    <property type="project" value="UniProtKB-SubCell"/>
</dbReference>
<comment type="subcellular location">
    <subcellularLocation>
        <location evidence="1">Endomembrane system</location>
        <topology evidence="1">Multi-pass membrane protein</topology>
    </subcellularLocation>
</comment>
<dbReference type="SUPFAM" id="SSF47240">
    <property type="entry name" value="Ferritin-like"/>
    <property type="match status" value="1"/>
</dbReference>
<gene>
    <name evidence="6" type="ORF">COU10_00085</name>
</gene>
<evidence type="ECO:0000256" key="1">
    <source>
        <dbReference type="ARBA" id="ARBA00004127"/>
    </source>
</evidence>